<evidence type="ECO:0000256" key="1">
    <source>
        <dbReference type="ARBA" id="ARBA00004141"/>
    </source>
</evidence>
<evidence type="ECO:0000259" key="10">
    <source>
        <dbReference type="Pfam" id="PF00999"/>
    </source>
</evidence>
<evidence type="ECO:0000256" key="8">
    <source>
        <dbReference type="ARBA" id="ARBA00023136"/>
    </source>
</evidence>
<reference evidence="11" key="1">
    <citation type="journal article" date="2014" name="Genome Announc.">
        <title>Draft Genome Sequences of Two Lactobacillus Strains, L. farraginis JCM 14108T and L. composti JCM 14202T, Isolated from Compost of Distilled Shochu Residue.</title>
        <authorList>
            <person name="Yuki M."/>
            <person name="Oshima K."/>
            <person name="Suda W."/>
            <person name="Kitahara M."/>
            <person name="Kitamura K."/>
            <person name="Iida T."/>
            <person name="Hattori M."/>
            <person name="Ohkuma M."/>
        </authorList>
    </citation>
    <scope>NUCLEOTIDE SEQUENCE [LARGE SCALE GENOMIC DNA]</scope>
    <source>
        <strain evidence="11">JCM 14108</strain>
    </source>
</reference>
<keyword evidence="7" id="KW-0406">Ion transport</keyword>
<dbReference type="Proteomes" id="UP000019488">
    <property type="component" value="Unassembled WGS sequence"/>
</dbReference>
<evidence type="ECO:0000256" key="3">
    <source>
        <dbReference type="ARBA" id="ARBA00022448"/>
    </source>
</evidence>
<dbReference type="GO" id="GO:1902600">
    <property type="term" value="P:proton transmembrane transport"/>
    <property type="evidence" value="ECO:0007669"/>
    <property type="project" value="InterPro"/>
</dbReference>
<proteinExistence type="inferred from homology"/>
<evidence type="ECO:0000313" key="11">
    <source>
        <dbReference type="EMBL" id="GAF36880.1"/>
    </source>
</evidence>
<name>X0QE25_9LACO</name>
<comment type="similarity">
    <text evidence="2">Belongs to the monovalent cation:proton antiporter 2 (CPA2) transporter (TC 2.A.37) family.</text>
</comment>
<keyword evidence="3" id="KW-0813">Transport</keyword>
<evidence type="ECO:0000313" key="12">
    <source>
        <dbReference type="Proteomes" id="UP000019488"/>
    </source>
</evidence>
<dbReference type="InterPro" id="IPR038770">
    <property type="entry name" value="Na+/solute_symporter_sf"/>
</dbReference>
<evidence type="ECO:0000256" key="2">
    <source>
        <dbReference type="ARBA" id="ARBA00005551"/>
    </source>
</evidence>
<dbReference type="Gene3D" id="1.20.1530.20">
    <property type="match status" value="1"/>
</dbReference>
<gene>
    <name evidence="11" type="ORF">JCM14108_1871</name>
</gene>
<keyword evidence="5 9" id="KW-0812">Transmembrane</keyword>
<sequence>MNQLSLVIILLAALVIPLTMARFKVTFLPTAVVEIIVGVVLGPSLLNLIHMNSTLDLLQNVGVIVLLFLSGMEIDFSLFKRRSTRLSPLEEKDQQNAPKYSVLTIAVMSYLSIMIMSVVMGML</sequence>
<dbReference type="PANTHER" id="PTHR43562">
    <property type="entry name" value="NAPA-TYPE SODIUM/HYDROGEN ANTIPORTER"/>
    <property type="match status" value="1"/>
</dbReference>
<protein>
    <submittedName>
        <fullName evidence="11">Na+/H+ antiporter-like protein</fullName>
    </submittedName>
</protein>
<dbReference type="GO" id="GO:0015297">
    <property type="term" value="F:antiporter activity"/>
    <property type="evidence" value="ECO:0007669"/>
    <property type="project" value="UniProtKB-KW"/>
</dbReference>
<dbReference type="PANTHER" id="PTHR43562:SF1">
    <property type="entry name" value="NA(+)_H(+) ANTIPORTER YJBQ-RELATED"/>
    <property type="match status" value="1"/>
</dbReference>
<evidence type="ECO:0000256" key="7">
    <source>
        <dbReference type="ARBA" id="ARBA00023065"/>
    </source>
</evidence>
<accession>X0QE25</accession>
<evidence type="ECO:0000256" key="4">
    <source>
        <dbReference type="ARBA" id="ARBA00022449"/>
    </source>
</evidence>
<feature type="domain" description="Cation/H+ exchanger transmembrane" evidence="10">
    <location>
        <begin position="11"/>
        <end position="121"/>
    </location>
</feature>
<comment type="subcellular location">
    <subcellularLocation>
        <location evidence="1">Membrane</location>
        <topology evidence="1">Multi-pass membrane protein</topology>
    </subcellularLocation>
</comment>
<feature type="transmembrane region" description="Helical" evidence="9">
    <location>
        <begin position="61"/>
        <end position="80"/>
    </location>
</feature>
<feature type="transmembrane region" description="Helical" evidence="9">
    <location>
        <begin position="31"/>
        <end position="49"/>
    </location>
</feature>
<dbReference type="EMBL" id="BAKI01000019">
    <property type="protein sequence ID" value="GAF36880.1"/>
    <property type="molecule type" value="Genomic_DNA"/>
</dbReference>
<dbReference type="InterPro" id="IPR006153">
    <property type="entry name" value="Cation/H_exchanger_TM"/>
</dbReference>
<dbReference type="eggNOG" id="COG0475">
    <property type="taxonomic scope" value="Bacteria"/>
</dbReference>
<evidence type="ECO:0000256" key="6">
    <source>
        <dbReference type="ARBA" id="ARBA00022989"/>
    </source>
</evidence>
<dbReference type="GO" id="GO:0016020">
    <property type="term" value="C:membrane"/>
    <property type="evidence" value="ECO:0007669"/>
    <property type="project" value="UniProtKB-SubCell"/>
</dbReference>
<keyword evidence="4" id="KW-0050">Antiport</keyword>
<keyword evidence="8 9" id="KW-0472">Membrane</keyword>
<feature type="transmembrane region" description="Helical" evidence="9">
    <location>
        <begin position="100"/>
        <end position="122"/>
    </location>
</feature>
<comment type="caution">
    <text evidence="11">The sequence shown here is derived from an EMBL/GenBank/DDBJ whole genome shotgun (WGS) entry which is preliminary data.</text>
</comment>
<dbReference type="AlphaFoldDB" id="X0QE25"/>
<organism evidence="11 12">
    <name type="scientific">Lentilactobacillus farraginis DSM 18382 = JCM 14108</name>
    <dbReference type="NCBI Taxonomy" id="1423743"/>
    <lineage>
        <taxon>Bacteria</taxon>
        <taxon>Bacillati</taxon>
        <taxon>Bacillota</taxon>
        <taxon>Bacilli</taxon>
        <taxon>Lactobacillales</taxon>
        <taxon>Lactobacillaceae</taxon>
        <taxon>Lentilactobacillus</taxon>
    </lineage>
</organism>
<evidence type="ECO:0000256" key="9">
    <source>
        <dbReference type="SAM" id="Phobius"/>
    </source>
</evidence>
<evidence type="ECO:0000256" key="5">
    <source>
        <dbReference type="ARBA" id="ARBA00022692"/>
    </source>
</evidence>
<keyword evidence="6 9" id="KW-1133">Transmembrane helix</keyword>
<dbReference type="Pfam" id="PF00999">
    <property type="entry name" value="Na_H_Exchanger"/>
    <property type="match status" value="1"/>
</dbReference>